<evidence type="ECO:0000313" key="1">
    <source>
        <dbReference type="EMBL" id="CUA75885.1"/>
    </source>
</evidence>
<evidence type="ECO:0000313" key="2">
    <source>
        <dbReference type="Proteomes" id="UP000044841"/>
    </source>
</evidence>
<organism evidence="1 2">
    <name type="scientific">Rhizoctonia solani</name>
    <dbReference type="NCBI Taxonomy" id="456999"/>
    <lineage>
        <taxon>Eukaryota</taxon>
        <taxon>Fungi</taxon>
        <taxon>Dikarya</taxon>
        <taxon>Basidiomycota</taxon>
        <taxon>Agaricomycotina</taxon>
        <taxon>Agaricomycetes</taxon>
        <taxon>Cantharellales</taxon>
        <taxon>Ceratobasidiaceae</taxon>
        <taxon>Rhizoctonia</taxon>
    </lineage>
</organism>
<keyword evidence="2" id="KW-1185">Reference proteome</keyword>
<gene>
    <name evidence="1" type="ORF">RSOLAG22IIIB_01886</name>
</gene>
<protein>
    <submittedName>
        <fullName evidence="1">Uncharacterized protein</fullName>
    </submittedName>
</protein>
<name>A0A0K6GBM9_9AGAM</name>
<sequence>MNRSPLESKVGGLIISHPEHIEVDIEAKLPSQFSVAVWLDTSRFTGDVRAAWRTLGGTYQIQAELCLFCPWAREVGSECPANPLGPHVSFESKIIDEDKDICAEFVVDIPSTFYPPHHGEYTYALIASVMILTTDAAGTKSIIVRAGCAALDISSRDTPLFTDGVAPCPWASTRH</sequence>
<dbReference type="EMBL" id="CYGV01001622">
    <property type="protein sequence ID" value="CUA75885.1"/>
    <property type="molecule type" value="Genomic_DNA"/>
</dbReference>
<proteinExistence type="predicted"/>
<reference evidence="1 2" key="1">
    <citation type="submission" date="2015-07" db="EMBL/GenBank/DDBJ databases">
        <authorList>
            <person name="Noorani M."/>
        </authorList>
    </citation>
    <scope>NUCLEOTIDE SEQUENCE [LARGE SCALE GENOMIC DNA]</scope>
    <source>
        <strain evidence="1">BBA 69670</strain>
    </source>
</reference>
<accession>A0A0K6GBM9</accession>
<dbReference type="Proteomes" id="UP000044841">
    <property type="component" value="Unassembled WGS sequence"/>
</dbReference>
<dbReference type="AlphaFoldDB" id="A0A0K6GBM9"/>